<evidence type="ECO:0000313" key="3">
    <source>
        <dbReference type="WBParaSite" id="L893_g17960.t1"/>
    </source>
</evidence>
<keyword evidence="1" id="KW-0472">Membrane</keyword>
<dbReference type="Proteomes" id="UP000095287">
    <property type="component" value="Unplaced"/>
</dbReference>
<protein>
    <submittedName>
        <fullName evidence="3">Ion_trans domain-containing protein</fullName>
    </submittedName>
</protein>
<proteinExistence type="predicted"/>
<keyword evidence="2" id="KW-1185">Reference proteome</keyword>
<organism evidence="2 3">
    <name type="scientific">Steinernema glaseri</name>
    <dbReference type="NCBI Taxonomy" id="37863"/>
    <lineage>
        <taxon>Eukaryota</taxon>
        <taxon>Metazoa</taxon>
        <taxon>Ecdysozoa</taxon>
        <taxon>Nematoda</taxon>
        <taxon>Chromadorea</taxon>
        <taxon>Rhabditida</taxon>
        <taxon>Tylenchina</taxon>
        <taxon>Panagrolaimomorpha</taxon>
        <taxon>Strongyloidoidea</taxon>
        <taxon>Steinernematidae</taxon>
        <taxon>Steinernema</taxon>
    </lineage>
</organism>
<sequence length="160" mass="18633">MQQFTLKVLFVIAIVERRARLIRIQLFFQYTTCVILLINAAFTLAADFGGYNEEQVYAKRDPGLIRFVAFLSLAFVFVQLFLRLMTVPVFNFMNDARKFRKALHNSQWRYRKRVYFTYCSIMHEAEEDRRRCARSGGSFVTTLDDSSTDSAPRVKNESGG</sequence>
<dbReference type="WBParaSite" id="L893_g17960.t1">
    <property type="protein sequence ID" value="L893_g17960.t1"/>
    <property type="gene ID" value="L893_g17960"/>
</dbReference>
<dbReference type="AlphaFoldDB" id="A0A1I7YN19"/>
<evidence type="ECO:0000313" key="2">
    <source>
        <dbReference type="Proteomes" id="UP000095287"/>
    </source>
</evidence>
<accession>A0A1I7YN19</accession>
<feature type="transmembrane region" description="Helical" evidence="1">
    <location>
        <begin position="65"/>
        <end position="90"/>
    </location>
</feature>
<name>A0A1I7YN19_9BILA</name>
<keyword evidence="1" id="KW-1133">Transmembrane helix</keyword>
<keyword evidence="1" id="KW-0812">Transmembrane</keyword>
<evidence type="ECO:0000256" key="1">
    <source>
        <dbReference type="SAM" id="Phobius"/>
    </source>
</evidence>
<feature type="transmembrane region" description="Helical" evidence="1">
    <location>
        <begin position="26"/>
        <end position="45"/>
    </location>
</feature>
<reference evidence="3" key="1">
    <citation type="submission" date="2016-11" db="UniProtKB">
        <authorList>
            <consortium name="WormBaseParasite"/>
        </authorList>
    </citation>
    <scope>IDENTIFICATION</scope>
</reference>